<sequence length="65" mass="7392">MRYTGKVFALLLGFATLPEKSRKEFLVKMNEFLMMSPTQRRRALSEWQQLAEDGQGDGSDPAVGR</sequence>
<organism evidence="2 3">
    <name type="scientific">Burkholderia pyrrocinia</name>
    <name type="common">Pseudomonas pyrrocinia</name>
    <dbReference type="NCBI Taxonomy" id="60550"/>
    <lineage>
        <taxon>Bacteria</taxon>
        <taxon>Pseudomonadati</taxon>
        <taxon>Pseudomonadota</taxon>
        <taxon>Betaproteobacteria</taxon>
        <taxon>Burkholderiales</taxon>
        <taxon>Burkholderiaceae</taxon>
        <taxon>Burkholderia</taxon>
        <taxon>Burkholderia cepacia complex</taxon>
    </lineage>
</organism>
<dbReference type="EMBL" id="CP024903">
    <property type="protein sequence ID" value="AXF25293.1"/>
    <property type="molecule type" value="Genomic_DNA"/>
</dbReference>
<evidence type="ECO:0000256" key="1">
    <source>
        <dbReference type="SAM" id="MobiDB-lite"/>
    </source>
</evidence>
<protein>
    <recommendedName>
        <fullName evidence="4">DUF3106 domain-containing protein</fullName>
    </recommendedName>
</protein>
<name>A0A2Z5N6U5_BURPY</name>
<reference evidence="2 3" key="1">
    <citation type="journal article" date="2018" name="ISME J.">
        <title>Involvement of Burkholderiaceae and sulfurous volatiles in disease-suppressive soils.</title>
        <authorList>
            <person name="Carrion V.J."/>
            <person name="Cordovez V."/>
            <person name="Tyc O."/>
            <person name="Etalo D.W."/>
            <person name="de Bruijn I."/>
            <person name="de Jager V.C."/>
            <person name="Medema M.H."/>
            <person name="Eberl L."/>
            <person name="Raaijmakers J.M."/>
        </authorList>
    </citation>
    <scope>NUCLEOTIDE SEQUENCE [LARGE SCALE GENOMIC DNA]</scope>
    <source>
        <strain evidence="3">mHSR5</strain>
    </source>
</reference>
<dbReference type="Proteomes" id="UP000253104">
    <property type="component" value="Chromosome mHSR5_B"/>
</dbReference>
<accession>A0A2Z5N6U5</accession>
<evidence type="ECO:0000313" key="2">
    <source>
        <dbReference type="EMBL" id="AXF25293.1"/>
    </source>
</evidence>
<evidence type="ECO:0008006" key="4">
    <source>
        <dbReference type="Google" id="ProtNLM"/>
    </source>
</evidence>
<feature type="region of interest" description="Disordered" evidence="1">
    <location>
        <begin position="44"/>
        <end position="65"/>
    </location>
</feature>
<dbReference type="AlphaFoldDB" id="A0A2Z5N6U5"/>
<evidence type="ECO:0000313" key="3">
    <source>
        <dbReference type="Proteomes" id="UP000253104"/>
    </source>
</evidence>
<dbReference type="OrthoDB" id="9020098at2"/>
<gene>
    <name evidence="2" type="ORF">CUJ89_30845</name>
</gene>
<proteinExistence type="predicted"/>